<organism evidence="2 3">
    <name type="scientific">Pontibacter ummariensis</name>
    <dbReference type="NCBI Taxonomy" id="1610492"/>
    <lineage>
        <taxon>Bacteria</taxon>
        <taxon>Pseudomonadati</taxon>
        <taxon>Bacteroidota</taxon>
        <taxon>Cytophagia</taxon>
        <taxon>Cytophagales</taxon>
        <taxon>Hymenobacteraceae</taxon>
        <taxon>Pontibacter</taxon>
    </lineage>
</organism>
<proteinExistence type="predicted"/>
<dbReference type="EMBL" id="FZOQ01000005">
    <property type="protein sequence ID" value="SNS33875.1"/>
    <property type="molecule type" value="Genomic_DNA"/>
</dbReference>
<reference evidence="3" key="1">
    <citation type="submission" date="2017-06" db="EMBL/GenBank/DDBJ databases">
        <authorList>
            <person name="Varghese N."/>
            <person name="Submissions S."/>
        </authorList>
    </citation>
    <scope>NUCLEOTIDE SEQUENCE [LARGE SCALE GENOMIC DNA]</scope>
    <source>
        <strain evidence="3">NKM1</strain>
    </source>
</reference>
<feature type="transmembrane region" description="Helical" evidence="1">
    <location>
        <begin position="30"/>
        <end position="49"/>
    </location>
</feature>
<accession>A0A239DML4</accession>
<name>A0A239DML4_9BACT</name>
<protein>
    <submittedName>
        <fullName evidence="2">Uncharacterized protein</fullName>
    </submittedName>
</protein>
<evidence type="ECO:0000313" key="2">
    <source>
        <dbReference type="EMBL" id="SNS33875.1"/>
    </source>
</evidence>
<keyword evidence="3" id="KW-1185">Reference proteome</keyword>
<keyword evidence="1" id="KW-0812">Transmembrane</keyword>
<dbReference type="Proteomes" id="UP000198432">
    <property type="component" value="Unassembled WGS sequence"/>
</dbReference>
<evidence type="ECO:0000313" key="3">
    <source>
        <dbReference type="Proteomes" id="UP000198432"/>
    </source>
</evidence>
<dbReference type="AlphaFoldDB" id="A0A239DML4"/>
<sequence length="189" mass="21842">MPRRVTSISAAIFNRFCHWDCRPRQWYCRFLLLDFFLLLVVVLFFFFNFRQTKSSSKLLSSGSCYEWSGVGTERHLHADAGCVRVCPQKRKENGLGYLRRLPDGIGKGGDKTTLVQINLYGYLLQISVFDCIRALWLKMRMAAVTGAEWGTPVRFVILMVLVPISHSHCLRFTRSRVCPVQARFQGKRQ</sequence>
<gene>
    <name evidence="2" type="ORF">SAMN06296052_10543</name>
</gene>
<evidence type="ECO:0000256" key="1">
    <source>
        <dbReference type="SAM" id="Phobius"/>
    </source>
</evidence>
<keyword evidence="1" id="KW-1133">Transmembrane helix</keyword>
<keyword evidence="1" id="KW-0472">Membrane</keyword>